<name>A0ABS3CHD1_9BACT</name>
<dbReference type="InterPro" id="IPR011990">
    <property type="entry name" value="TPR-like_helical_dom_sf"/>
</dbReference>
<evidence type="ECO:0000313" key="2">
    <source>
        <dbReference type="EMBL" id="MBN7816499.1"/>
    </source>
</evidence>
<feature type="signal peptide" evidence="1">
    <location>
        <begin position="1"/>
        <end position="21"/>
    </location>
</feature>
<keyword evidence="1" id="KW-0732">Signal</keyword>
<dbReference type="InterPro" id="IPR041662">
    <property type="entry name" value="SusD-like_2"/>
</dbReference>
<dbReference type="Gene3D" id="1.25.40.390">
    <property type="match status" value="1"/>
</dbReference>
<organism evidence="2 3">
    <name type="scientific">Algoriphagus pacificus</name>
    <dbReference type="NCBI Taxonomy" id="2811234"/>
    <lineage>
        <taxon>Bacteria</taxon>
        <taxon>Pseudomonadati</taxon>
        <taxon>Bacteroidota</taxon>
        <taxon>Cytophagia</taxon>
        <taxon>Cytophagales</taxon>
        <taxon>Cyclobacteriaceae</taxon>
        <taxon>Algoriphagus</taxon>
    </lineage>
</organism>
<comment type="caution">
    <text evidence="2">The sequence shown here is derived from an EMBL/GenBank/DDBJ whole genome shotgun (WGS) entry which is preliminary data.</text>
</comment>
<keyword evidence="2" id="KW-0449">Lipoprotein</keyword>
<proteinExistence type="predicted"/>
<keyword evidence="3" id="KW-1185">Reference proteome</keyword>
<evidence type="ECO:0000313" key="3">
    <source>
        <dbReference type="Proteomes" id="UP000664480"/>
    </source>
</evidence>
<dbReference type="EMBL" id="JAFKCU010000003">
    <property type="protein sequence ID" value="MBN7816499.1"/>
    <property type="molecule type" value="Genomic_DNA"/>
</dbReference>
<dbReference type="SUPFAM" id="SSF48452">
    <property type="entry name" value="TPR-like"/>
    <property type="match status" value="1"/>
</dbReference>
<gene>
    <name evidence="2" type="ORF">J0A69_13715</name>
</gene>
<protein>
    <submittedName>
        <fullName evidence="2">SusD/RagB family nutrient-binding outer membrane lipoprotein</fullName>
    </submittedName>
</protein>
<reference evidence="2 3" key="1">
    <citation type="submission" date="2021-03" db="EMBL/GenBank/DDBJ databases">
        <title>novel species isolated from a fishpond in China.</title>
        <authorList>
            <person name="Lu H."/>
            <person name="Cai Z."/>
        </authorList>
    </citation>
    <scope>NUCLEOTIDE SEQUENCE [LARGE SCALE GENOMIC DNA]</scope>
    <source>
        <strain evidence="2 3">YJ13C</strain>
    </source>
</reference>
<dbReference type="Proteomes" id="UP000664480">
    <property type="component" value="Unassembled WGS sequence"/>
</dbReference>
<sequence>MKKLYKLNTAAILFTLFFTFSCTEGFEEINTNPNSPEAIGPQFLLSNVISVAANENTYTQGFRLANYLAQFAASVEFERIDRYEMGSNAQYWNGIYRLLNDIESIQTNPATNEAYNAVSDIMKAYFFSQLTDMWGDVPYSEALGAKAGVYNPAYDSQEKIYTDPEIGILALLKKSAATLKNTSTSIQGDMMFNNNLDKWRRFANSLRVRYILRISKRLTDFSELQALADENDLMLSNSDNAVVPYLASAPNQWPMSQAALGLYQEHRMTLTVDSVLKAWNDPRQQVLYKPTQKSVTDGTPTFKGLQNGLNRETINDRGINLNDVSLFGPIFRDVPDGVDGQFMQYAELQFALAEAVARGYITGDAKAYYENGVAASFKYYETPVPADYFSRPNVALDGTNDLTKILTQKWLALINNGHEAWFNIRRTGIPALTPGPDNLNDHKYPVRYLYPESEQAVNNVNYQAAASRMGGDNINSKVWWEK</sequence>
<feature type="chain" id="PRO_5047486835" evidence="1">
    <location>
        <begin position="22"/>
        <end position="482"/>
    </location>
</feature>
<dbReference type="RefSeq" id="WP_206587176.1">
    <property type="nucleotide sequence ID" value="NZ_JAFKCU010000003.1"/>
</dbReference>
<accession>A0ABS3CHD1</accession>
<dbReference type="Pfam" id="PF12771">
    <property type="entry name" value="SusD-like_2"/>
    <property type="match status" value="1"/>
</dbReference>
<evidence type="ECO:0000256" key="1">
    <source>
        <dbReference type="SAM" id="SignalP"/>
    </source>
</evidence>
<dbReference type="PROSITE" id="PS51257">
    <property type="entry name" value="PROKAR_LIPOPROTEIN"/>
    <property type="match status" value="1"/>
</dbReference>